<keyword evidence="1" id="KW-0479">Metal-binding</keyword>
<evidence type="ECO:0000259" key="2">
    <source>
        <dbReference type="PROSITE" id="PS50157"/>
    </source>
</evidence>
<feature type="domain" description="C2H2-type" evidence="2">
    <location>
        <begin position="231"/>
        <end position="258"/>
    </location>
</feature>
<proteinExistence type="predicted"/>
<dbReference type="AlphaFoldDB" id="A0A4S8L5K3"/>
<gene>
    <name evidence="3" type="ORF">K435DRAFT_871002</name>
</gene>
<protein>
    <recommendedName>
        <fullName evidence="2">C2H2-type domain-containing protein</fullName>
    </recommendedName>
</protein>
<dbReference type="EMBL" id="ML179645">
    <property type="protein sequence ID" value="THU83720.1"/>
    <property type="molecule type" value="Genomic_DNA"/>
</dbReference>
<evidence type="ECO:0000256" key="1">
    <source>
        <dbReference type="PROSITE-ProRule" id="PRU00042"/>
    </source>
</evidence>
<name>A0A4S8L5K3_DENBC</name>
<keyword evidence="1" id="KW-0863">Zinc-finger</keyword>
<dbReference type="PROSITE" id="PS00028">
    <property type="entry name" value="ZINC_FINGER_C2H2_1"/>
    <property type="match status" value="1"/>
</dbReference>
<dbReference type="Proteomes" id="UP000297245">
    <property type="component" value="Unassembled WGS sequence"/>
</dbReference>
<dbReference type="Gene3D" id="3.30.160.60">
    <property type="entry name" value="Classic Zinc Finger"/>
    <property type="match status" value="1"/>
</dbReference>
<reference evidence="3 4" key="1">
    <citation type="journal article" date="2019" name="Nat. Ecol. Evol.">
        <title>Megaphylogeny resolves global patterns of mushroom evolution.</title>
        <authorList>
            <person name="Varga T."/>
            <person name="Krizsan K."/>
            <person name="Foldi C."/>
            <person name="Dima B."/>
            <person name="Sanchez-Garcia M."/>
            <person name="Sanchez-Ramirez S."/>
            <person name="Szollosi G.J."/>
            <person name="Szarkandi J.G."/>
            <person name="Papp V."/>
            <person name="Albert L."/>
            <person name="Andreopoulos W."/>
            <person name="Angelini C."/>
            <person name="Antonin V."/>
            <person name="Barry K.W."/>
            <person name="Bougher N.L."/>
            <person name="Buchanan P."/>
            <person name="Buyck B."/>
            <person name="Bense V."/>
            <person name="Catcheside P."/>
            <person name="Chovatia M."/>
            <person name="Cooper J."/>
            <person name="Damon W."/>
            <person name="Desjardin D."/>
            <person name="Finy P."/>
            <person name="Geml J."/>
            <person name="Haridas S."/>
            <person name="Hughes K."/>
            <person name="Justo A."/>
            <person name="Karasinski D."/>
            <person name="Kautmanova I."/>
            <person name="Kiss B."/>
            <person name="Kocsube S."/>
            <person name="Kotiranta H."/>
            <person name="LaButti K.M."/>
            <person name="Lechner B.E."/>
            <person name="Liimatainen K."/>
            <person name="Lipzen A."/>
            <person name="Lukacs Z."/>
            <person name="Mihaltcheva S."/>
            <person name="Morgado L.N."/>
            <person name="Niskanen T."/>
            <person name="Noordeloos M.E."/>
            <person name="Ohm R.A."/>
            <person name="Ortiz-Santana B."/>
            <person name="Ovrebo C."/>
            <person name="Racz N."/>
            <person name="Riley R."/>
            <person name="Savchenko A."/>
            <person name="Shiryaev A."/>
            <person name="Soop K."/>
            <person name="Spirin V."/>
            <person name="Szebenyi C."/>
            <person name="Tomsovsky M."/>
            <person name="Tulloss R.E."/>
            <person name="Uehling J."/>
            <person name="Grigoriev I.V."/>
            <person name="Vagvolgyi C."/>
            <person name="Papp T."/>
            <person name="Martin F.M."/>
            <person name="Miettinen O."/>
            <person name="Hibbett D.S."/>
            <person name="Nagy L.G."/>
        </authorList>
    </citation>
    <scope>NUCLEOTIDE SEQUENCE [LARGE SCALE GENOMIC DNA]</scope>
    <source>
        <strain evidence="3 4">CBS 962.96</strain>
    </source>
</reference>
<keyword evidence="1" id="KW-0862">Zinc</keyword>
<evidence type="ECO:0000313" key="3">
    <source>
        <dbReference type="EMBL" id="THU83720.1"/>
    </source>
</evidence>
<organism evidence="3 4">
    <name type="scientific">Dendrothele bispora (strain CBS 962.96)</name>
    <dbReference type="NCBI Taxonomy" id="1314807"/>
    <lineage>
        <taxon>Eukaryota</taxon>
        <taxon>Fungi</taxon>
        <taxon>Dikarya</taxon>
        <taxon>Basidiomycota</taxon>
        <taxon>Agaricomycotina</taxon>
        <taxon>Agaricomycetes</taxon>
        <taxon>Agaricomycetidae</taxon>
        <taxon>Agaricales</taxon>
        <taxon>Agaricales incertae sedis</taxon>
        <taxon>Dendrothele</taxon>
    </lineage>
</organism>
<keyword evidence="4" id="KW-1185">Reference proteome</keyword>
<accession>A0A4S8L5K3</accession>
<dbReference type="GO" id="GO:0008270">
    <property type="term" value="F:zinc ion binding"/>
    <property type="evidence" value="ECO:0007669"/>
    <property type="project" value="UniProtKB-KW"/>
</dbReference>
<dbReference type="InterPro" id="IPR013087">
    <property type="entry name" value="Znf_C2H2_type"/>
</dbReference>
<evidence type="ECO:0000313" key="4">
    <source>
        <dbReference type="Proteomes" id="UP000297245"/>
    </source>
</evidence>
<sequence length="280" mass="30722">MASISFRARPGAIVRVIQTVAGPILRVENSGSSNLNHYISNSSAELDIQVDINTTEMILSVIPAPSELVSTEVSPQQQETFNSIASDWEHGHVWPSSVPDANPLSFYSEVNNSTCSGSLNHHHDDIFELNTLLSSLQRESTLESASLDPMGLDIPFNYHGHFKPSTTGSVNDMQGIYDYSDTGSSTDGSSKADSPDIGTPYMLEPVQGNHTSVAEALQNFTIVSQGRKSQFSCRSCDRVFTREYTRKVHEDAHATRAAGPLLCREPDCNTTFSRSHDRLR</sequence>
<dbReference type="OrthoDB" id="3127203at2759"/>
<dbReference type="PROSITE" id="PS50157">
    <property type="entry name" value="ZINC_FINGER_C2H2_2"/>
    <property type="match status" value="1"/>
</dbReference>